<evidence type="ECO:0000313" key="1">
    <source>
        <dbReference type="EMBL" id="KAK1861065.1"/>
    </source>
</evidence>
<sequence>MRKERWRSITAWSPIRPAADGGAGRTQGGKFGRPLAASRKGNNRRRRHGRGVTGRHSSEGSTAGPRRTRGRSGGAAPTQGEQYGWPAAAATGGTGRRRRHGGGVMRRHSREDDTANRLLP</sequence>
<reference evidence="1" key="1">
    <citation type="submission" date="2019-11" db="EMBL/GenBank/DDBJ databases">
        <title>Nori genome reveals adaptations in red seaweeds to the harsh intertidal environment.</title>
        <authorList>
            <person name="Wang D."/>
            <person name="Mao Y."/>
        </authorList>
    </citation>
    <scope>NUCLEOTIDE SEQUENCE</scope>
    <source>
        <tissue evidence="1">Gametophyte</tissue>
    </source>
</reference>
<gene>
    <name evidence="1" type="ORF">I4F81_003649</name>
</gene>
<proteinExistence type="predicted"/>
<protein>
    <submittedName>
        <fullName evidence="1">Uncharacterized protein</fullName>
    </submittedName>
</protein>
<dbReference type="Proteomes" id="UP000798662">
    <property type="component" value="Chromosome 1"/>
</dbReference>
<dbReference type="EMBL" id="CM020618">
    <property type="protein sequence ID" value="KAK1861065.1"/>
    <property type="molecule type" value="Genomic_DNA"/>
</dbReference>
<evidence type="ECO:0000313" key="2">
    <source>
        <dbReference type="Proteomes" id="UP000798662"/>
    </source>
</evidence>
<comment type="caution">
    <text evidence="1">The sequence shown here is derived from an EMBL/GenBank/DDBJ whole genome shotgun (WGS) entry which is preliminary data.</text>
</comment>
<name>A0ACC3BTJ0_PYRYE</name>
<organism evidence="1 2">
    <name type="scientific">Pyropia yezoensis</name>
    <name type="common">Susabi-nori</name>
    <name type="synonym">Porphyra yezoensis</name>
    <dbReference type="NCBI Taxonomy" id="2788"/>
    <lineage>
        <taxon>Eukaryota</taxon>
        <taxon>Rhodophyta</taxon>
        <taxon>Bangiophyceae</taxon>
        <taxon>Bangiales</taxon>
        <taxon>Bangiaceae</taxon>
        <taxon>Pyropia</taxon>
    </lineage>
</organism>
<keyword evidence="2" id="KW-1185">Reference proteome</keyword>
<accession>A0ACC3BTJ0</accession>